<reference key="2">
    <citation type="submission" date="2011-10" db="EMBL/GenBank/DDBJ databases">
        <title>The genome and transcriptome sequence of Clonorchis sinensis provide insights into the carcinogenic liver fluke.</title>
        <authorList>
            <person name="Wang X."/>
            <person name="Huang Y."/>
            <person name="Chen W."/>
            <person name="Liu H."/>
            <person name="Guo L."/>
            <person name="Chen Y."/>
            <person name="Luo F."/>
            <person name="Zhou W."/>
            <person name="Sun J."/>
            <person name="Mao Q."/>
            <person name="Liang P."/>
            <person name="Zhou C."/>
            <person name="Tian Y."/>
            <person name="Men J."/>
            <person name="Lv X."/>
            <person name="Huang L."/>
            <person name="Zhou J."/>
            <person name="Hu Y."/>
            <person name="Li R."/>
            <person name="Zhang F."/>
            <person name="Lei H."/>
            <person name="Li X."/>
            <person name="Hu X."/>
            <person name="Liang C."/>
            <person name="Xu J."/>
            <person name="Wu Z."/>
            <person name="Yu X."/>
        </authorList>
    </citation>
    <scope>NUCLEOTIDE SEQUENCE</scope>
    <source>
        <strain>Henan</strain>
    </source>
</reference>
<gene>
    <name evidence="2" type="ORF">CLF_111350</name>
</gene>
<dbReference type="AlphaFoldDB" id="G7YLM9"/>
<evidence type="ECO:0000256" key="1">
    <source>
        <dbReference type="SAM" id="MobiDB-lite"/>
    </source>
</evidence>
<feature type="region of interest" description="Disordered" evidence="1">
    <location>
        <begin position="269"/>
        <end position="306"/>
    </location>
</feature>
<accession>G7YLM9</accession>
<evidence type="ECO:0000313" key="2">
    <source>
        <dbReference type="EMBL" id="GAA53860.1"/>
    </source>
</evidence>
<dbReference type="Proteomes" id="UP000008909">
    <property type="component" value="Unassembled WGS sequence"/>
</dbReference>
<protein>
    <submittedName>
        <fullName evidence="2">Pol-related protein</fullName>
    </submittedName>
</protein>
<proteinExistence type="predicted"/>
<organism evidence="2 3">
    <name type="scientific">Clonorchis sinensis</name>
    <name type="common">Chinese liver fluke</name>
    <dbReference type="NCBI Taxonomy" id="79923"/>
    <lineage>
        <taxon>Eukaryota</taxon>
        <taxon>Metazoa</taxon>
        <taxon>Spiralia</taxon>
        <taxon>Lophotrochozoa</taxon>
        <taxon>Platyhelminthes</taxon>
        <taxon>Trematoda</taxon>
        <taxon>Digenea</taxon>
        <taxon>Opisthorchiida</taxon>
        <taxon>Opisthorchiata</taxon>
        <taxon>Opisthorchiidae</taxon>
        <taxon>Clonorchis</taxon>
    </lineage>
</organism>
<keyword evidence="3" id="KW-1185">Reference proteome</keyword>
<evidence type="ECO:0000313" key="3">
    <source>
        <dbReference type="Proteomes" id="UP000008909"/>
    </source>
</evidence>
<reference evidence="2" key="1">
    <citation type="journal article" date="2011" name="Genome Biol.">
        <title>The draft genome of the carcinogenic human liver fluke Clonorchis sinensis.</title>
        <authorList>
            <person name="Wang X."/>
            <person name="Chen W."/>
            <person name="Huang Y."/>
            <person name="Sun J."/>
            <person name="Men J."/>
            <person name="Liu H."/>
            <person name="Luo F."/>
            <person name="Guo L."/>
            <person name="Lv X."/>
            <person name="Deng C."/>
            <person name="Zhou C."/>
            <person name="Fan Y."/>
            <person name="Li X."/>
            <person name="Huang L."/>
            <person name="Hu Y."/>
            <person name="Liang C."/>
            <person name="Hu X."/>
            <person name="Xu J."/>
            <person name="Yu X."/>
        </authorList>
    </citation>
    <scope>NUCLEOTIDE SEQUENCE [LARGE SCALE GENOMIC DNA]</scope>
    <source>
        <strain evidence="2">Henan</strain>
    </source>
</reference>
<dbReference type="EMBL" id="DF143619">
    <property type="protein sequence ID" value="GAA53860.1"/>
    <property type="molecule type" value="Genomic_DNA"/>
</dbReference>
<feature type="compositionally biased region" description="Polar residues" evidence="1">
    <location>
        <begin position="94"/>
        <end position="108"/>
    </location>
</feature>
<feature type="region of interest" description="Disordered" evidence="1">
    <location>
        <begin position="52"/>
        <end position="73"/>
    </location>
</feature>
<feature type="region of interest" description="Disordered" evidence="1">
    <location>
        <begin position="94"/>
        <end position="123"/>
    </location>
</feature>
<feature type="compositionally biased region" description="Basic and acidic residues" evidence="1">
    <location>
        <begin position="278"/>
        <end position="288"/>
    </location>
</feature>
<sequence length="306" mass="33422">MIGANGLVVELEPGSRNHVTSQYKLLSAVIDGPQQMCANWLSVECNTRFYPTTADPSTSKGSEALEEASLSSTERPTYAELSALLSVTNDKGAAVNSTPKSQLLSWTGSDERSQAAKPTGKPTTCADLDIEECCENRTTTETKKLPNSSLTPSDVASLIVDTVVAQEPDSQSLKPDHNEPESHSYAQLAILIAGDSAVPTRRTKDAILIERVQRVATKMVASLKAMDYETRLALLDLFPLEYRRLRGDLILTYALFEQSLANSFFTVDPANTRRGHGDRRPLNDKNKTDPGNLCESLDPVYQSMNP</sequence>
<name>G7YLM9_CLOSI</name>